<evidence type="ECO:0000256" key="5">
    <source>
        <dbReference type="ARBA" id="ARBA00022525"/>
    </source>
</evidence>
<dbReference type="SUPFAM" id="SSF51445">
    <property type="entry name" value="(Trans)glycosidases"/>
    <property type="match status" value="2"/>
</dbReference>
<dbReference type="AlphaFoldDB" id="A0ABD3T0E0"/>
<evidence type="ECO:0000259" key="9">
    <source>
        <dbReference type="Pfam" id="PF26410"/>
    </source>
</evidence>
<keyword evidence="5" id="KW-0964">Secreted</keyword>
<dbReference type="InterPro" id="IPR045053">
    <property type="entry name" value="MAN-like"/>
</dbReference>
<keyword evidence="6" id="KW-0378">Hydrolase</keyword>
<sequence length="814" mass="91969">MASFTRTSLILGILLFLALNACEARVPRELAFVKTRGSHFVLHGSPFLFNGFNAYWMMNVASDPNERSKVSEVFREASAAGLTVCRTWAFNDGGNRALQISPGTYDERVFQGLDFVISEARKYRIRLILSFVNNYNDYGGRSQYAQWAKNAGVHVNGDDDFYTHPVLKGYYRNHIKRVVTRLNTITRVAYRDDPTIMAWELMNEPRCQTDYSGRTVNGWVQEMAGFVKSLDRRHLLEIGMEGFYGDTMPQRKQVNPGYQVGTDFISNNLVREIDFATIHAYPDIWLSGKSENEQMGFMERWMSNHWSDARTILKKPLIIAEFGKSSKDPGFNLNERDLFARTGGTMSGSLIWQLMARGMDSYHDGYEIVLAQNPSTAGIISRQSHAMNSLSHLVSNGPHAAHVQGVTMRTRGHHHHHRQARKSNPLLTILIIIISLAFEARISSTSAAASGFVQTRGTQFTLNNSPFLFNGFNSYWMMNIAAQPSQRYKVSNVFREASASGLTVCRTWAFNDGGNQALQISPGVYDEKVFQALDFVVSEAEKYRVYLILSLVNNYQDFGGRTQYVNWARNSGVQINSDDDFYTNVVVKGYYKNHVQRVLTRINTITGVAYKDNPIIMAWELMNEPRCQADYSGNTVNAWVQEMATYVKSIDNKHMLEIGMEGFYGDAIPDRKQYNPGYQVGTDFISNNLIKEIDFTTIHAYPNVWAKWITSHLTDSRTLLKKPMIFTEFGKSSKDLGFSIIARDSFLNAIYTNIYGLARNGGIGGGLVWQILAEGMESYSDGYEIVLSQNPSTSSIISQQSRLMTALEHKMGTP</sequence>
<dbReference type="PANTHER" id="PTHR31451:SF59">
    <property type="entry name" value="MANNAN ENDO-1,4-BETA-MANNOSIDASE"/>
    <property type="match status" value="1"/>
</dbReference>
<dbReference type="FunFam" id="3.20.20.80:FF:000012">
    <property type="entry name" value="Mannan endo-1,4-beta-mannosidase 6"/>
    <property type="match status" value="2"/>
</dbReference>
<dbReference type="InterPro" id="IPR017853">
    <property type="entry name" value="GH"/>
</dbReference>
<evidence type="ECO:0000313" key="10">
    <source>
        <dbReference type="EMBL" id="KAL3830361.1"/>
    </source>
</evidence>
<dbReference type="GO" id="GO:0005576">
    <property type="term" value="C:extracellular region"/>
    <property type="evidence" value="ECO:0007669"/>
    <property type="project" value="UniProtKB-SubCell"/>
</dbReference>
<evidence type="ECO:0000256" key="2">
    <source>
        <dbReference type="ARBA" id="ARBA00004613"/>
    </source>
</evidence>
<evidence type="ECO:0000256" key="1">
    <source>
        <dbReference type="ARBA" id="ARBA00001678"/>
    </source>
</evidence>
<evidence type="ECO:0000256" key="4">
    <source>
        <dbReference type="ARBA" id="ARBA00012706"/>
    </source>
</evidence>
<comment type="caution">
    <text evidence="10">The sequence shown here is derived from an EMBL/GenBank/DDBJ whole genome shotgun (WGS) entry which is preliminary data.</text>
</comment>
<reference evidence="10 11" key="1">
    <citation type="submission" date="2024-12" db="EMBL/GenBank/DDBJ databases">
        <title>The unique morphological basis and parallel evolutionary history of personate flowers in Penstemon.</title>
        <authorList>
            <person name="Depatie T.H."/>
            <person name="Wessinger C.A."/>
        </authorList>
    </citation>
    <scope>NUCLEOTIDE SEQUENCE [LARGE SCALE GENOMIC DNA]</scope>
    <source>
        <strain evidence="10">WTNN_2</strain>
        <tissue evidence="10">Leaf</tissue>
    </source>
</reference>
<protein>
    <recommendedName>
        <fullName evidence="4">mannan endo-1,4-beta-mannosidase</fullName>
        <ecNumber evidence="4">3.2.1.78</ecNumber>
    </recommendedName>
</protein>
<dbReference type="InterPro" id="IPR001547">
    <property type="entry name" value="Glyco_hydro_5"/>
</dbReference>
<comment type="catalytic activity">
    <reaction evidence="1">
        <text>Random hydrolysis of (1-&gt;4)-beta-D-mannosidic linkages in mannans, galactomannans and glucomannans.</text>
        <dbReference type="EC" id="3.2.1.78"/>
    </reaction>
</comment>
<name>A0ABD3T0E0_9LAMI</name>
<proteinExistence type="inferred from homology"/>
<evidence type="ECO:0000256" key="6">
    <source>
        <dbReference type="ARBA" id="ARBA00022801"/>
    </source>
</evidence>
<keyword evidence="8" id="KW-0732">Signal</keyword>
<dbReference type="Gene3D" id="3.20.20.80">
    <property type="entry name" value="Glycosidases"/>
    <property type="match status" value="2"/>
</dbReference>
<organism evidence="10 11">
    <name type="scientific">Penstemon smallii</name>
    <dbReference type="NCBI Taxonomy" id="265156"/>
    <lineage>
        <taxon>Eukaryota</taxon>
        <taxon>Viridiplantae</taxon>
        <taxon>Streptophyta</taxon>
        <taxon>Embryophyta</taxon>
        <taxon>Tracheophyta</taxon>
        <taxon>Spermatophyta</taxon>
        <taxon>Magnoliopsida</taxon>
        <taxon>eudicotyledons</taxon>
        <taxon>Gunneridae</taxon>
        <taxon>Pentapetalae</taxon>
        <taxon>asterids</taxon>
        <taxon>lamiids</taxon>
        <taxon>Lamiales</taxon>
        <taxon>Plantaginaceae</taxon>
        <taxon>Cheloneae</taxon>
        <taxon>Penstemon</taxon>
    </lineage>
</organism>
<dbReference type="Pfam" id="PF26410">
    <property type="entry name" value="GH5_mannosidase"/>
    <property type="match status" value="2"/>
</dbReference>
<evidence type="ECO:0000313" key="11">
    <source>
        <dbReference type="Proteomes" id="UP001634393"/>
    </source>
</evidence>
<dbReference type="GO" id="GO:0016985">
    <property type="term" value="F:mannan endo-1,4-beta-mannosidase activity"/>
    <property type="evidence" value="ECO:0007669"/>
    <property type="project" value="UniProtKB-EC"/>
</dbReference>
<keyword evidence="7" id="KW-0326">Glycosidase</keyword>
<evidence type="ECO:0000256" key="8">
    <source>
        <dbReference type="SAM" id="SignalP"/>
    </source>
</evidence>
<gene>
    <name evidence="10" type="ORF">ACJIZ3_019163</name>
</gene>
<accession>A0ABD3T0E0</accession>
<feature type="chain" id="PRO_5044750506" description="mannan endo-1,4-beta-mannosidase" evidence="8">
    <location>
        <begin position="25"/>
        <end position="814"/>
    </location>
</feature>
<dbReference type="PANTHER" id="PTHR31451">
    <property type="match status" value="1"/>
</dbReference>
<keyword evidence="11" id="KW-1185">Reference proteome</keyword>
<feature type="signal peptide" evidence="8">
    <location>
        <begin position="1"/>
        <end position="24"/>
    </location>
</feature>
<evidence type="ECO:0000256" key="7">
    <source>
        <dbReference type="ARBA" id="ARBA00023295"/>
    </source>
</evidence>
<evidence type="ECO:0000256" key="3">
    <source>
        <dbReference type="ARBA" id="ARBA00005641"/>
    </source>
</evidence>
<dbReference type="EMBL" id="JBJXBP010000005">
    <property type="protein sequence ID" value="KAL3830361.1"/>
    <property type="molecule type" value="Genomic_DNA"/>
</dbReference>
<comment type="subcellular location">
    <subcellularLocation>
        <location evidence="2">Secreted</location>
    </subcellularLocation>
</comment>
<feature type="domain" description="Glycoside hydrolase family 5" evidence="9">
    <location>
        <begin position="32"/>
        <end position="331"/>
    </location>
</feature>
<dbReference type="Proteomes" id="UP001634393">
    <property type="component" value="Unassembled WGS sequence"/>
</dbReference>
<feature type="domain" description="Glycoside hydrolase family 5" evidence="9">
    <location>
        <begin position="451"/>
        <end position="769"/>
    </location>
</feature>
<comment type="similarity">
    <text evidence="3">Belongs to the glycosyl hydrolase 5 (cellulase A) family.</text>
</comment>
<dbReference type="EC" id="3.2.1.78" evidence="4"/>